<keyword evidence="2" id="KW-0812">Transmembrane</keyword>
<evidence type="ECO:0000256" key="2">
    <source>
        <dbReference type="SAM" id="Phobius"/>
    </source>
</evidence>
<evidence type="ECO:0000313" key="3">
    <source>
        <dbReference type="EMBL" id="CAJ0929552.1"/>
    </source>
</evidence>
<evidence type="ECO:0008006" key="5">
    <source>
        <dbReference type="Google" id="ProtNLM"/>
    </source>
</evidence>
<protein>
    <recommendedName>
        <fullName evidence="5">Tyr recombinase domain-containing protein</fullName>
    </recommendedName>
</protein>
<evidence type="ECO:0000313" key="4">
    <source>
        <dbReference type="Proteomes" id="UP001176940"/>
    </source>
</evidence>
<gene>
    <name evidence="3" type="ORF">RIMI_LOCUS3857173</name>
</gene>
<keyword evidence="2" id="KW-0472">Membrane</keyword>
<dbReference type="Pfam" id="PF14724">
    <property type="entry name" value="mit_SMPDase"/>
    <property type="match status" value="1"/>
</dbReference>
<accession>A0ABN9KZP4</accession>
<dbReference type="EMBL" id="CAUEEQ010005946">
    <property type="protein sequence ID" value="CAJ0929552.1"/>
    <property type="molecule type" value="Genomic_DNA"/>
</dbReference>
<dbReference type="PANTHER" id="PTHR33066">
    <property type="entry name" value="INTEGRASE_SAM-LIKE_N DOMAIN-CONTAINING PROTEIN"/>
    <property type="match status" value="1"/>
</dbReference>
<name>A0ABN9KZP4_9NEOB</name>
<keyword evidence="2" id="KW-1133">Transmembrane helix</keyword>
<evidence type="ECO:0000256" key="1">
    <source>
        <dbReference type="SAM" id="MobiDB-lite"/>
    </source>
</evidence>
<feature type="region of interest" description="Disordered" evidence="1">
    <location>
        <begin position="220"/>
        <end position="243"/>
    </location>
</feature>
<proteinExistence type="predicted"/>
<feature type="transmembrane region" description="Helical" evidence="2">
    <location>
        <begin position="420"/>
        <end position="437"/>
    </location>
</feature>
<reference evidence="3" key="1">
    <citation type="submission" date="2023-07" db="EMBL/GenBank/DDBJ databases">
        <authorList>
            <person name="Stuckert A."/>
        </authorList>
    </citation>
    <scope>NUCLEOTIDE SEQUENCE</scope>
</reference>
<keyword evidence="4" id="KW-1185">Reference proteome</keyword>
<dbReference type="Proteomes" id="UP001176940">
    <property type="component" value="Unassembled WGS sequence"/>
</dbReference>
<sequence length="445" mass="50177">MISARLDSGLAPSTLKRQVSALSVLFQRRIAPNRQVRTFFQGVAHEVPPYKTPLEAWDLNLVLRALQDAPFEPLQEVSLMFLSWKVVFLVAITSIRRVSELAALSCRPPFLRFHQDKVVLRPAPSFLPKVVSSFHINEDIVLPSFCPAPTHRVEKALHTLDLGRRKGCAASKSTLARWIRATIQEAYRSMGMTVPAGIKAHSTRAVGASWAVRHQASAEQCQPPGGRSIHPQSCVPHSPVSPNERLGEKDFTLNSAQLSHLTVNLGNAQDENQRNQLPDFIQNENGVCLTALGRQQIINGLRKFDLQYYGDPELQPIRSYENATLVRFLYQLSSVLNERFGSTLASLCRRQDFLGKFCSYHLSSKPIGRMSPMPSSNTYDPTVPRIRLRFFANYRVLMYLLLFYFVCCGLSSMGPVSCTLFLLFVYVLYAAVMTFITEHRRPHQD</sequence>
<organism evidence="3 4">
    <name type="scientific">Ranitomeya imitator</name>
    <name type="common">mimic poison frog</name>
    <dbReference type="NCBI Taxonomy" id="111125"/>
    <lineage>
        <taxon>Eukaryota</taxon>
        <taxon>Metazoa</taxon>
        <taxon>Chordata</taxon>
        <taxon>Craniata</taxon>
        <taxon>Vertebrata</taxon>
        <taxon>Euteleostomi</taxon>
        <taxon>Amphibia</taxon>
        <taxon>Batrachia</taxon>
        <taxon>Anura</taxon>
        <taxon>Neobatrachia</taxon>
        <taxon>Hyloidea</taxon>
        <taxon>Dendrobatidae</taxon>
        <taxon>Dendrobatinae</taxon>
        <taxon>Ranitomeya</taxon>
    </lineage>
</organism>
<comment type="caution">
    <text evidence="3">The sequence shown here is derived from an EMBL/GenBank/DDBJ whole genome shotgun (WGS) entry which is preliminary data.</text>
</comment>
<dbReference type="PANTHER" id="PTHR33066:SF2">
    <property type="entry name" value="FILAGGRIN-2-LIKE"/>
    <property type="match status" value="1"/>
</dbReference>
<dbReference type="InterPro" id="IPR024129">
    <property type="entry name" value="Sphingomy_SMPD4"/>
</dbReference>
<feature type="transmembrane region" description="Helical" evidence="2">
    <location>
        <begin position="396"/>
        <end position="414"/>
    </location>
</feature>